<evidence type="ECO:0000313" key="2">
    <source>
        <dbReference type="Proteomes" id="UP000258927"/>
    </source>
</evidence>
<name>A0A2R4MEG5_9HYPH</name>
<reference evidence="1 2" key="1">
    <citation type="submission" date="2017-05" db="EMBL/GenBank/DDBJ databases">
        <title>Genome Analysis of Maritalea myrionectae HL2708#5.</title>
        <authorList>
            <consortium name="Cotde Inc.-PKNU"/>
            <person name="Jang D."/>
            <person name="Oh H.-M."/>
        </authorList>
    </citation>
    <scope>NUCLEOTIDE SEQUENCE [LARGE SCALE GENOMIC DNA]</scope>
    <source>
        <strain evidence="1 2">HL2708#5</strain>
    </source>
</reference>
<evidence type="ECO:0000313" key="1">
    <source>
        <dbReference type="EMBL" id="AVX04335.1"/>
    </source>
</evidence>
<proteinExistence type="predicted"/>
<dbReference type="Proteomes" id="UP000258927">
    <property type="component" value="Chromosome"/>
</dbReference>
<dbReference type="RefSeq" id="WP_117395666.1">
    <property type="nucleotide sequence ID" value="NZ_CP021330.1"/>
</dbReference>
<protein>
    <submittedName>
        <fullName evidence="1">Uncharacterized protein</fullName>
    </submittedName>
</protein>
<gene>
    <name evidence="1" type="ORF">MXMO3_01810</name>
</gene>
<dbReference type="EMBL" id="CP021330">
    <property type="protein sequence ID" value="AVX04335.1"/>
    <property type="molecule type" value="Genomic_DNA"/>
</dbReference>
<organism evidence="1 2">
    <name type="scientific">Maritalea myrionectae</name>
    <dbReference type="NCBI Taxonomy" id="454601"/>
    <lineage>
        <taxon>Bacteria</taxon>
        <taxon>Pseudomonadati</taxon>
        <taxon>Pseudomonadota</taxon>
        <taxon>Alphaproteobacteria</taxon>
        <taxon>Hyphomicrobiales</taxon>
        <taxon>Devosiaceae</taxon>
        <taxon>Maritalea</taxon>
    </lineage>
</organism>
<sequence>MPNTSNYAEQGGETWIVGGTLTINGTLVLASGSTFTDSRFIASESVAADELAIPVTARYVAKTTGADAEALTLADGTPGQKINIALVADGGGDGTLTPATCSGFATIVFADAGDIVDLEYVDDTVGWILVGSAGVAAPPATTV</sequence>
<accession>A0A2R4MEG5</accession>
<dbReference type="KEGG" id="mmyr:MXMO3_01810"/>
<keyword evidence="2" id="KW-1185">Reference proteome</keyword>
<dbReference type="AlphaFoldDB" id="A0A2R4MEG5"/>